<gene>
    <name evidence="2" type="ORF">AaeL_AAEL014234</name>
</gene>
<dbReference type="EMBL" id="CH478229">
    <property type="protein sequence ID" value="EAT33490.1"/>
    <property type="molecule type" value="Genomic_DNA"/>
</dbReference>
<dbReference type="PhylomeDB" id="Q16GX3"/>
<reference evidence="2" key="2">
    <citation type="journal article" date="2007" name="Science">
        <title>Genome sequence of Aedes aegypti, a major arbovirus vector.</title>
        <authorList>
            <person name="Nene V."/>
            <person name="Wortman J.R."/>
            <person name="Lawson D."/>
            <person name="Haas B."/>
            <person name="Kodira C."/>
            <person name="Tu Z.J."/>
            <person name="Loftus B."/>
            <person name="Xi Z."/>
            <person name="Megy K."/>
            <person name="Grabherr M."/>
            <person name="Ren Q."/>
            <person name="Zdobnov E.M."/>
            <person name="Lobo N.F."/>
            <person name="Campbell K.S."/>
            <person name="Brown S.E."/>
            <person name="Bonaldo M.F."/>
            <person name="Zhu J."/>
            <person name="Sinkins S.P."/>
            <person name="Hogenkamp D.G."/>
            <person name="Amedeo P."/>
            <person name="Arensburger P."/>
            <person name="Atkinson P.W."/>
            <person name="Bidwell S."/>
            <person name="Biedler J."/>
            <person name="Birney E."/>
            <person name="Bruggner R.V."/>
            <person name="Costas J."/>
            <person name="Coy M.R."/>
            <person name="Crabtree J."/>
            <person name="Crawford M."/>
            <person name="Debruyn B."/>
            <person name="Decaprio D."/>
            <person name="Eiglmeier K."/>
            <person name="Eisenstadt E."/>
            <person name="El-Dorry H."/>
            <person name="Gelbart W.M."/>
            <person name="Gomes S.L."/>
            <person name="Hammond M."/>
            <person name="Hannick L.I."/>
            <person name="Hogan J.R."/>
            <person name="Holmes M.H."/>
            <person name="Jaffe D."/>
            <person name="Johnston J.S."/>
            <person name="Kennedy R.C."/>
            <person name="Koo H."/>
            <person name="Kravitz S."/>
            <person name="Kriventseva E.V."/>
            <person name="Kulp D."/>
            <person name="Labutti K."/>
            <person name="Lee E."/>
            <person name="Li S."/>
            <person name="Lovin D.D."/>
            <person name="Mao C."/>
            <person name="Mauceli E."/>
            <person name="Menck C.F."/>
            <person name="Miller J.R."/>
            <person name="Montgomery P."/>
            <person name="Mori A."/>
            <person name="Nascimento A.L."/>
            <person name="Naveira H.F."/>
            <person name="Nusbaum C."/>
            <person name="O'leary S."/>
            <person name="Orvis J."/>
            <person name="Pertea M."/>
            <person name="Quesneville H."/>
            <person name="Reidenbach K.R."/>
            <person name="Rogers Y.H."/>
            <person name="Roth C.W."/>
            <person name="Schneider J.R."/>
            <person name="Schatz M."/>
            <person name="Shumway M."/>
            <person name="Stanke M."/>
            <person name="Stinson E.O."/>
            <person name="Tubio J.M."/>
            <person name="Vanzee J.P."/>
            <person name="Verjovski-Almeida S."/>
            <person name="Werner D."/>
            <person name="White O."/>
            <person name="Wyder S."/>
            <person name="Zeng Q."/>
            <person name="Zhao Q."/>
            <person name="Zhao Y."/>
            <person name="Hill C.A."/>
            <person name="Raikhel A.S."/>
            <person name="Soares M.B."/>
            <person name="Knudson D.L."/>
            <person name="Lee N.H."/>
            <person name="Galagan J."/>
            <person name="Salzberg S.L."/>
            <person name="Paulsen I.T."/>
            <person name="Dimopoulos G."/>
            <person name="Collins F.H."/>
            <person name="Birren B."/>
            <person name="Fraser-Liggett C.M."/>
            <person name="Severson D.W."/>
        </authorList>
    </citation>
    <scope>NUCLEOTIDE SEQUENCE [LARGE SCALE GENOMIC DNA]</scope>
    <source>
        <strain evidence="2">Liverpool</strain>
    </source>
</reference>
<evidence type="ECO:0000313" key="3">
    <source>
        <dbReference type="Proteomes" id="UP000682892"/>
    </source>
</evidence>
<dbReference type="PaxDb" id="7159-AAEL014234-PA"/>
<organism evidence="2 3">
    <name type="scientific">Aedes aegypti</name>
    <name type="common">Yellowfever mosquito</name>
    <name type="synonym">Culex aegypti</name>
    <dbReference type="NCBI Taxonomy" id="7159"/>
    <lineage>
        <taxon>Eukaryota</taxon>
        <taxon>Metazoa</taxon>
        <taxon>Ecdysozoa</taxon>
        <taxon>Arthropoda</taxon>
        <taxon>Hexapoda</taxon>
        <taxon>Insecta</taxon>
        <taxon>Pterygota</taxon>
        <taxon>Neoptera</taxon>
        <taxon>Endopterygota</taxon>
        <taxon>Diptera</taxon>
        <taxon>Nematocera</taxon>
        <taxon>Culicoidea</taxon>
        <taxon>Culicidae</taxon>
        <taxon>Culicinae</taxon>
        <taxon>Aedini</taxon>
        <taxon>Aedes</taxon>
        <taxon>Stegomyia</taxon>
    </lineage>
</organism>
<feature type="chain" id="PRO_5014307026" evidence="1">
    <location>
        <begin position="21"/>
        <end position="64"/>
    </location>
</feature>
<evidence type="ECO:0000256" key="1">
    <source>
        <dbReference type="SAM" id="SignalP"/>
    </source>
</evidence>
<name>Q16GX3_AEDAE</name>
<dbReference type="Proteomes" id="UP000682892">
    <property type="component" value="Unassembled WGS sequence"/>
</dbReference>
<dbReference type="AlphaFoldDB" id="Q16GX3"/>
<dbReference type="OMA" id="MIRITHS"/>
<accession>Q16GX3</accession>
<reference evidence="2" key="3">
    <citation type="submission" date="2012-09" db="EMBL/GenBank/DDBJ databases">
        <authorList>
            <consortium name="VectorBase"/>
        </authorList>
    </citation>
    <scope>NUCLEOTIDE SEQUENCE</scope>
    <source>
        <strain evidence="2">Liverpool</strain>
    </source>
</reference>
<sequence length="64" mass="6860">MKFLLMTICLVVLAFALVAAVPAVNDESIFGADGAAADDTINPQDTQDLLFKKLLLKKKLLLLG</sequence>
<proteinExistence type="predicted"/>
<dbReference type="eggNOG" id="ENOG502T9GF">
    <property type="taxonomic scope" value="Eukaryota"/>
</dbReference>
<evidence type="ECO:0000313" key="2">
    <source>
        <dbReference type="EMBL" id="EAT33490.1"/>
    </source>
</evidence>
<keyword evidence="1" id="KW-0732">Signal</keyword>
<protein>
    <submittedName>
        <fullName evidence="2">AAEL014234-PA</fullName>
    </submittedName>
</protein>
<feature type="signal peptide" evidence="1">
    <location>
        <begin position="1"/>
        <end position="20"/>
    </location>
</feature>
<dbReference type="HOGENOM" id="CLU_207429_0_0_1"/>
<reference evidence="2" key="1">
    <citation type="submission" date="2005-10" db="EMBL/GenBank/DDBJ databases">
        <authorList>
            <person name="Loftus B.J."/>
            <person name="Nene V.M."/>
            <person name="Hannick L.I."/>
            <person name="Bidwell S."/>
            <person name="Haas B."/>
            <person name="Amedeo P."/>
            <person name="Orvis J."/>
            <person name="Wortman J.R."/>
            <person name="White O.R."/>
            <person name="Salzberg S."/>
            <person name="Shumway M."/>
            <person name="Koo H."/>
            <person name="Zhao Y."/>
            <person name="Holmes M."/>
            <person name="Miller J."/>
            <person name="Schatz M."/>
            <person name="Pop M."/>
            <person name="Pai G."/>
            <person name="Utterback T."/>
            <person name="Rogers Y.-H."/>
            <person name="Kravitz S."/>
            <person name="Fraser C.M."/>
        </authorList>
    </citation>
    <scope>NUCLEOTIDE SEQUENCE</scope>
    <source>
        <strain evidence="2">Liverpool</strain>
    </source>
</reference>